<dbReference type="GO" id="GO:0016579">
    <property type="term" value="P:protein deubiquitination"/>
    <property type="evidence" value="ECO:0007669"/>
    <property type="project" value="InterPro"/>
</dbReference>
<dbReference type="GO" id="GO:0005829">
    <property type="term" value="C:cytosol"/>
    <property type="evidence" value="ECO:0007669"/>
    <property type="project" value="TreeGrafter"/>
</dbReference>
<dbReference type="Gene3D" id="3.90.70.10">
    <property type="entry name" value="Cysteine proteinases"/>
    <property type="match status" value="1"/>
</dbReference>
<gene>
    <name evidence="3" type="ORF">EG68_12143</name>
</gene>
<dbReference type="InterPro" id="IPR028889">
    <property type="entry name" value="USP"/>
</dbReference>
<protein>
    <recommendedName>
        <fullName evidence="2">USP domain-containing protein</fullName>
    </recommendedName>
</protein>
<accession>A0A8S9YIK0</accession>
<feature type="domain" description="USP" evidence="2">
    <location>
        <begin position="1"/>
        <end position="147"/>
    </location>
</feature>
<organism evidence="3 4">
    <name type="scientific">Paragonimus skrjabini miyazakii</name>
    <dbReference type="NCBI Taxonomy" id="59628"/>
    <lineage>
        <taxon>Eukaryota</taxon>
        <taxon>Metazoa</taxon>
        <taxon>Spiralia</taxon>
        <taxon>Lophotrochozoa</taxon>
        <taxon>Platyhelminthes</taxon>
        <taxon>Trematoda</taxon>
        <taxon>Digenea</taxon>
        <taxon>Plagiorchiida</taxon>
        <taxon>Troglotremata</taxon>
        <taxon>Troglotrematidae</taxon>
        <taxon>Paragonimus</taxon>
    </lineage>
</organism>
<feature type="region of interest" description="Disordered" evidence="1">
    <location>
        <begin position="176"/>
        <end position="202"/>
    </location>
</feature>
<dbReference type="PROSITE" id="PS50235">
    <property type="entry name" value="USP_3"/>
    <property type="match status" value="1"/>
</dbReference>
<dbReference type="SUPFAM" id="SSF54001">
    <property type="entry name" value="Cysteine proteinases"/>
    <property type="match status" value="1"/>
</dbReference>
<dbReference type="GO" id="GO:0005634">
    <property type="term" value="C:nucleus"/>
    <property type="evidence" value="ECO:0007669"/>
    <property type="project" value="TreeGrafter"/>
</dbReference>
<dbReference type="InterPro" id="IPR001394">
    <property type="entry name" value="Peptidase_C19_UCH"/>
</dbReference>
<reference evidence="3" key="1">
    <citation type="submission" date="2019-07" db="EMBL/GenBank/DDBJ databases">
        <title>Annotation for the trematode Paragonimus miyazaki's.</title>
        <authorList>
            <person name="Choi Y.-J."/>
        </authorList>
    </citation>
    <scope>NUCLEOTIDE SEQUENCE</scope>
    <source>
        <strain evidence="3">Japan</strain>
    </source>
</reference>
<comment type="caution">
    <text evidence="3">The sequence shown here is derived from an EMBL/GenBank/DDBJ whole genome shotgun (WGS) entry which is preliminary data.</text>
</comment>
<dbReference type="PROSITE" id="PS00973">
    <property type="entry name" value="USP_2"/>
    <property type="match status" value="1"/>
</dbReference>
<evidence type="ECO:0000313" key="4">
    <source>
        <dbReference type="Proteomes" id="UP000822476"/>
    </source>
</evidence>
<dbReference type="InterPro" id="IPR050164">
    <property type="entry name" value="Peptidase_C19"/>
</dbReference>
<sequence>MLRACSRWIGRQREKVNCHVSFPLILDLSEFMLNESNRNECSRTHTYDPGSLGSSDCPLHRSDDCLTSGGYYSPITDLHSSFPRRRLYHLTGVIVHHGRGFQSGHYTAYCLNDEPECWLNCNDANVSLCDYSEVAASQAYLLFYSELMPTSPYPNWLDQSHIASLRTNTKRSFSTAFLNPSSSSDDNKNESTRKPTAAESPSMNMRDVTVKLSPTLRRTASTPSPLLIATATTCVGSGKFQSDPVVGFTESQKLLRTSRSKLRVARLTVSRTTGDKLRSIVSCGDPNLNEDKVSGKPI</sequence>
<evidence type="ECO:0000259" key="2">
    <source>
        <dbReference type="PROSITE" id="PS50235"/>
    </source>
</evidence>
<keyword evidence="4" id="KW-1185">Reference proteome</keyword>
<dbReference type="EMBL" id="JTDE01010476">
    <property type="protein sequence ID" value="KAF7234307.1"/>
    <property type="molecule type" value="Genomic_DNA"/>
</dbReference>
<dbReference type="PANTHER" id="PTHR24006:SF887">
    <property type="entry name" value="UBIQUITIN CARBOXYL-TERMINAL HYDROLASE"/>
    <property type="match status" value="1"/>
</dbReference>
<dbReference type="PANTHER" id="PTHR24006">
    <property type="entry name" value="UBIQUITIN CARBOXYL-TERMINAL HYDROLASE"/>
    <property type="match status" value="1"/>
</dbReference>
<dbReference type="CDD" id="cd02257">
    <property type="entry name" value="Peptidase_C19"/>
    <property type="match status" value="1"/>
</dbReference>
<dbReference type="Pfam" id="PF00443">
    <property type="entry name" value="UCH"/>
    <property type="match status" value="1"/>
</dbReference>
<dbReference type="OrthoDB" id="6288573at2759"/>
<dbReference type="AlphaFoldDB" id="A0A8S9YIK0"/>
<proteinExistence type="predicted"/>
<evidence type="ECO:0000256" key="1">
    <source>
        <dbReference type="SAM" id="MobiDB-lite"/>
    </source>
</evidence>
<dbReference type="Proteomes" id="UP000822476">
    <property type="component" value="Unassembled WGS sequence"/>
</dbReference>
<dbReference type="GO" id="GO:0004843">
    <property type="term" value="F:cysteine-type deubiquitinase activity"/>
    <property type="evidence" value="ECO:0007669"/>
    <property type="project" value="InterPro"/>
</dbReference>
<name>A0A8S9YIK0_9TREM</name>
<dbReference type="InterPro" id="IPR038765">
    <property type="entry name" value="Papain-like_cys_pep_sf"/>
</dbReference>
<evidence type="ECO:0000313" key="3">
    <source>
        <dbReference type="EMBL" id="KAF7234307.1"/>
    </source>
</evidence>
<dbReference type="InterPro" id="IPR018200">
    <property type="entry name" value="USP_CS"/>
</dbReference>